<evidence type="ECO:0000313" key="1">
    <source>
        <dbReference type="EMBL" id="KAJ1209262.1"/>
    </source>
</evidence>
<reference evidence="1" key="1">
    <citation type="journal article" date="2022" name="bioRxiv">
        <title>Sequencing and chromosome-scale assembly of the giantPleurodeles waltlgenome.</title>
        <authorList>
            <person name="Brown T."/>
            <person name="Elewa A."/>
            <person name="Iarovenko S."/>
            <person name="Subramanian E."/>
            <person name="Araus A.J."/>
            <person name="Petzold A."/>
            <person name="Susuki M."/>
            <person name="Suzuki K.-i.T."/>
            <person name="Hayashi T."/>
            <person name="Toyoda A."/>
            <person name="Oliveira C."/>
            <person name="Osipova E."/>
            <person name="Leigh N.D."/>
            <person name="Simon A."/>
            <person name="Yun M.H."/>
        </authorList>
    </citation>
    <scope>NUCLEOTIDE SEQUENCE</scope>
    <source>
        <strain evidence="1">20211129_DDA</strain>
        <tissue evidence="1">Liver</tissue>
    </source>
</reference>
<organism evidence="1 2">
    <name type="scientific">Pleurodeles waltl</name>
    <name type="common">Iberian ribbed newt</name>
    <dbReference type="NCBI Taxonomy" id="8319"/>
    <lineage>
        <taxon>Eukaryota</taxon>
        <taxon>Metazoa</taxon>
        <taxon>Chordata</taxon>
        <taxon>Craniata</taxon>
        <taxon>Vertebrata</taxon>
        <taxon>Euteleostomi</taxon>
        <taxon>Amphibia</taxon>
        <taxon>Batrachia</taxon>
        <taxon>Caudata</taxon>
        <taxon>Salamandroidea</taxon>
        <taxon>Salamandridae</taxon>
        <taxon>Pleurodelinae</taxon>
        <taxon>Pleurodeles</taxon>
    </lineage>
</organism>
<keyword evidence="2" id="KW-1185">Reference proteome</keyword>
<gene>
    <name evidence="1" type="ORF">NDU88_004640</name>
</gene>
<protein>
    <submittedName>
        <fullName evidence="1">Uncharacterized protein</fullName>
    </submittedName>
</protein>
<dbReference type="EMBL" id="JANPWB010000002">
    <property type="protein sequence ID" value="KAJ1209262.1"/>
    <property type="molecule type" value="Genomic_DNA"/>
</dbReference>
<accession>A0AAV7W8Z7</accession>
<evidence type="ECO:0000313" key="2">
    <source>
        <dbReference type="Proteomes" id="UP001066276"/>
    </source>
</evidence>
<name>A0AAV7W8Z7_PLEWA</name>
<dbReference type="AlphaFoldDB" id="A0AAV7W8Z7"/>
<proteinExistence type="predicted"/>
<comment type="caution">
    <text evidence="1">The sequence shown here is derived from an EMBL/GenBank/DDBJ whole genome shotgun (WGS) entry which is preliminary data.</text>
</comment>
<sequence length="72" mass="7540">MWHIRTALAGSQSEPPVQALGADPGEVMGGYSLSQPCLDLPQTCLPLAQALPGVAYACPKQQEHSQLSVVPV</sequence>
<dbReference type="Proteomes" id="UP001066276">
    <property type="component" value="Chromosome 1_2"/>
</dbReference>